<evidence type="ECO:0000313" key="2">
    <source>
        <dbReference type="Proteomes" id="UP000304900"/>
    </source>
</evidence>
<sequence>MAGLLELRFRGKGVLPIDVDIGTSFQAYPINWGQSESPQSFLPLSMTSCPTSASGDFVAECKYYAYWSAVHGPISLIFLNRGGSDDANMHVLPDTIHCVTTSEVY</sequence>
<keyword evidence="2" id="KW-1185">Reference proteome</keyword>
<dbReference type="EMBL" id="SZVO01000002">
    <property type="protein sequence ID" value="TKT93382.1"/>
    <property type="molecule type" value="Genomic_DNA"/>
</dbReference>
<dbReference type="Proteomes" id="UP000304900">
    <property type="component" value="Unassembled WGS sequence"/>
</dbReference>
<comment type="caution">
    <text evidence="1">The sequence shown here is derived from an EMBL/GenBank/DDBJ whole genome shotgun (WGS) entry which is preliminary data.</text>
</comment>
<dbReference type="RefSeq" id="WP_137339058.1">
    <property type="nucleotide sequence ID" value="NZ_BSQH01000011.1"/>
</dbReference>
<organism evidence="1 2">
    <name type="scientific">Dyadobacter frigoris</name>
    <dbReference type="NCBI Taxonomy" id="2576211"/>
    <lineage>
        <taxon>Bacteria</taxon>
        <taxon>Pseudomonadati</taxon>
        <taxon>Bacteroidota</taxon>
        <taxon>Cytophagia</taxon>
        <taxon>Cytophagales</taxon>
        <taxon>Spirosomataceae</taxon>
        <taxon>Dyadobacter</taxon>
    </lineage>
</organism>
<dbReference type="AlphaFoldDB" id="A0A4U6D7K6"/>
<name>A0A4U6D7K6_9BACT</name>
<proteinExistence type="predicted"/>
<accession>A0A4U6D7K6</accession>
<gene>
    <name evidence="1" type="ORF">FDK13_05895</name>
</gene>
<protein>
    <submittedName>
        <fullName evidence="1">Uncharacterized protein</fullName>
    </submittedName>
</protein>
<evidence type="ECO:0000313" key="1">
    <source>
        <dbReference type="EMBL" id="TKT93382.1"/>
    </source>
</evidence>
<reference evidence="1 2" key="1">
    <citation type="submission" date="2019-05" db="EMBL/GenBank/DDBJ databases">
        <title>Dyadobacter AR-3-8 sp. nov., isolated from arctic soil.</title>
        <authorList>
            <person name="Chaudhary D.K."/>
        </authorList>
    </citation>
    <scope>NUCLEOTIDE SEQUENCE [LARGE SCALE GENOMIC DNA]</scope>
    <source>
        <strain evidence="1 2">AR-3-8</strain>
    </source>
</reference>